<dbReference type="Proteomes" id="UP000051530">
    <property type="component" value="Unassembled WGS sequence"/>
</dbReference>
<keyword evidence="4" id="KW-0479">Metal-binding</keyword>
<evidence type="ECO:0000313" key="16">
    <source>
        <dbReference type="Proteomes" id="UP000051530"/>
    </source>
</evidence>
<dbReference type="GO" id="GO:0005388">
    <property type="term" value="F:P-type calcium transporter activity"/>
    <property type="evidence" value="ECO:0007669"/>
    <property type="project" value="UniProtKB-EC"/>
</dbReference>
<protein>
    <recommendedName>
        <fullName evidence="12">Calcium-transporting ATPase</fullName>
        <ecNumber evidence="12">7.2.2.10</ecNumber>
    </recommendedName>
</protein>
<evidence type="ECO:0000313" key="15">
    <source>
        <dbReference type="EMBL" id="KRH94453.1"/>
    </source>
</evidence>
<evidence type="ECO:0000259" key="13">
    <source>
        <dbReference type="Pfam" id="PF00122"/>
    </source>
</evidence>
<sequence length="929" mass="105199">METNKMDFDKPTKFINTSHHIFVEAVDTRNSNKIKNTENLSKWLGRDLQNGFILDEKGTLIGEEFQEQYSEESRQKFGENILIFRVPKTFLWIAKQNMKDTSLILLFCGALCSLLLSFITYMYFNEEFTYIESVSIFFAITAIVMVSSITEYSQEQIFDKLERAKTDVDVKFIEFGKMRTKRVSEVLVGDLICFEPGDVLSADAIMVTNDPVQADESLLTGESVDIQKKQMSILYSGSSIQSGSGKAIVIAVGDHSSRGKILASLKKVAKKTPLQKKTEKLSEKLIKTSIFVTVLIFLISISRYAIAGKLTVKQFMKKFLESIALVVTIIPEGLLMATTMALSFGSKRLLKENNLVRDLSACEKMNNVSYLCTDKTGTLTHNKLVLRGYFTTKRKMFIKEQQKFLDHENDLLKWHLVQNMILNSSAFKNQNGEYIGSRIESTILKLLEKSGSDIVTIRKDAQILHRKPFISEDMYMSVIVQERPPTDPSGFYKDTDSKRTIVFFKGAPEKILKHCKYQFEDNDIVHLHKNKIKKFIHTEGKISQVRLAFAFRIIDEPDDKFLNINILDDLVFTGCFSFEDPLREDVEEKIQIVMNAGLKVVILTGDGPETAKYIADVCGIIDENEQIITGDVFRSLSTDELVQQIDKIRVIARATPSDKKKFVNILQKANRIVAVTGDGANDGPALRLADVGFAIGSHASDIAKECSSIVILEKDFDSLICAISWGRCVNDSIKKFFQLQFTATCATVLILSIVSVFSTAEDSIFSPVALLWINIYIDTLSAIALTSDRPDRSHLERNPEDPDAPIISDYMKRFILYNSIWIASIILLLFFCNFSKTIIFNIFFLSLMSTQICSRSLSDVSPIEKIFKNPYSLITNTLTIVLHVFFIQKASSIFKTEPLSIWQWFLSAGFATSLFPLNFLLRKTAFLRQ</sequence>
<dbReference type="InterPro" id="IPR059000">
    <property type="entry name" value="ATPase_P-type_domA"/>
</dbReference>
<dbReference type="EC" id="7.2.2.10" evidence="12"/>
<keyword evidence="11 12" id="KW-0472">Membrane</keyword>
<evidence type="ECO:0000256" key="10">
    <source>
        <dbReference type="ARBA" id="ARBA00023065"/>
    </source>
</evidence>
<dbReference type="NCBIfam" id="TIGR01517">
    <property type="entry name" value="ATPase-IIB_Ca"/>
    <property type="match status" value="1"/>
</dbReference>
<feature type="transmembrane region" description="Helical" evidence="12">
    <location>
        <begin position="103"/>
        <end position="124"/>
    </location>
</feature>
<dbReference type="InterPro" id="IPR036412">
    <property type="entry name" value="HAD-like_sf"/>
</dbReference>
<feature type="transmembrane region" description="Helical" evidence="12">
    <location>
        <begin position="285"/>
        <end position="307"/>
    </location>
</feature>
<dbReference type="PRINTS" id="PR00119">
    <property type="entry name" value="CATATPASE"/>
</dbReference>
<evidence type="ECO:0000256" key="11">
    <source>
        <dbReference type="ARBA" id="ARBA00023136"/>
    </source>
</evidence>
<dbReference type="SUPFAM" id="SSF81665">
    <property type="entry name" value="Calcium ATPase, transmembrane domain M"/>
    <property type="match status" value="1"/>
</dbReference>
<evidence type="ECO:0000256" key="6">
    <source>
        <dbReference type="ARBA" id="ARBA00022840"/>
    </source>
</evidence>
<evidence type="ECO:0000256" key="2">
    <source>
        <dbReference type="ARBA" id="ARBA00022448"/>
    </source>
</evidence>
<dbReference type="InterPro" id="IPR006068">
    <property type="entry name" value="ATPase_P-typ_cation-transptr_C"/>
</dbReference>
<keyword evidence="12" id="KW-0106">Calcium</keyword>
<keyword evidence="3 12" id="KW-0812">Transmembrane</keyword>
<keyword evidence="16" id="KW-1185">Reference proteome</keyword>
<dbReference type="SUPFAM" id="SSF56784">
    <property type="entry name" value="HAD-like"/>
    <property type="match status" value="1"/>
</dbReference>
<feature type="domain" description="Cation-transporting P-type ATPase C-terminal" evidence="14">
    <location>
        <begin position="763"/>
        <end position="922"/>
    </location>
</feature>
<dbReference type="SFLD" id="SFLDG00002">
    <property type="entry name" value="C1.7:_P-type_atpase_like"/>
    <property type="match status" value="1"/>
</dbReference>
<comment type="similarity">
    <text evidence="12">Belongs to the cation transport ATPase (P-type) (TC 3.A.3) family.</text>
</comment>
<dbReference type="VEuPathDB" id="MicrosporidiaDB:M153_2540002421"/>
<dbReference type="InterPro" id="IPR006408">
    <property type="entry name" value="P-type_ATPase_IIB"/>
</dbReference>
<name>A0A0R0M2T9_9MICR</name>
<dbReference type="SFLD" id="SFLDF00027">
    <property type="entry name" value="p-type_atpase"/>
    <property type="match status" value="1"/>
</dbReference>
<keyword evidence="8" id="KW-1278">Translocase</keyword>
<organism evidence="15 16">
    <name type="scientific">Pseudoloma neurophilia</name>
    <dbReference type="NCBI Taxonomy" id="146866"/>
    <lineage>
        <taxon>Eukaryota</taxon>
        <taxon>Fungi</taxon>
        <taxon>Fungi incertae sedis</taxon>
        <taxon>Microsporidia</taxon>
        <taxon>Pseudoloma</taxon>
    </lineage>
</organism>
<dbReference type="SFLD" id="SFLDS00003">
    <property type="entry name" value="Haloacid_Dehalogenase"/>
    <property type="match status" value="1"/>
</dbReference>
<keyword evidence="9 12" id="KW-1133">Transmembrane helix</keyword>
<comment type="caution">
    <text evidence="15">The sequence shown here is derived from an EMBL/GenBank/DDBJ whole genome shotgun (WGS) entry which is preliminary data.</text>
</comment>
<dbReference type="OrthoDB" id="3352408at2759"/>
<keyword evidence="10 12" id="KW-0406">Ion transport</keyword>
<dbReference type="InterPro" id="IPR023214">
    <property type="entry name" value="HAD_sf"/>
</dbReference>
<dbReference type="InterPro" id="IPR018303">
    <property type="entry name" value="ATPase_P-typ_P_site"/>
</dbReference>
<evidence type="ECO:0000256" key="1">
    <source>
        <dbReference type="ARBA" id="ARBA00004127"/>
    </source>
</evidence>
<reference evidence="15 16" key="1">
    <citation type="submission" date="2015-07" db="EMBL/GenBank/DDBJ databases">
        <title>The genome of Pseudoloma neurophilia, a relevant intracellular parasite of the zebrafish.</title>
        <authorList>
            <person name="Ndikumana S."/>
            <person name="Pelin A."/>
            <person name="Sanders J."/>
            <person name="Corradi N."/>
        </authorList>
    </citation>
    <scope>NUCLEOTIDE SEQUENCE [LARGE SCALE GENOMIC DNA]</scope>
    <source>
        <strain evidence="15 16">MK1</strain>
    </source>
</reference>
<dbReference type="GO" id="GO:0005886">
    <property type="term" value="C:plasma membrane"/>
    <property type="evidence" value="ECO:0007669"/>
    <property type="project" value="TreeGrafter"/>
</dbReference>
<dbReference type="PANTHER" id="PTHR24093">
    <property type="entry name" value="CATION TRANSPORTING ATPASE"/>
    <property type="match status" value="1"/>
</dbReference>
<evidence type="ECO:0000256" key="12">
    <source>
        <dbReference type="RuleBase" id="RU361146"/>
    </source>
</evidence>
<dbReference type="Pfam" id="PF00122">
    <property type="entry name" value="E1-E2_ATPase"/>
    <property type="match status" value="1"/>
</dbReference>
<keyword evidence="5 12" id="KW-0547">Nucleotide-binding</keyword>
<keyword evidence="2 12" id="KW-0813">Transport</keyword>
<comment type="caution">
    <text evidence="12">Lacks conserved residue(s) required for the propagation of feature annotation.</text>
</comment>
<dbReference type="SUPFAM" id="SSF81653">
    <property type="entry name" value="Calcium ATPase, transduction domain A"/>
    <property type="match status" value="1"/>
</dbReference>
<dbReference type="Gene3D" id="2.70.150.10">
    <property type="entry name" value="Calcium-transporting ATPase, cytoplasmic transduction domain A"/>
    <property type="match status" value="1"/>
</dbReference>
<dbReference type="GO" id="GO:0012505">
    <property type="term" value="C:endomembrane system"/>
    <property type="evidence" value="ECO:0007669"/>
    <property type="project" value="UniProtKB-SubCell"/>
</dbReference>
<dbReference type="PROSITE" id="PS00154">
    <property type="entry name" value="ATPASE_E1_E2"/>
    <property type="match status" value="1"/>
</dbReference>
<comment type="subcellular location">
    <subcellularLocation>
        <location evidence="1">Endomembrane system</location>
        <topology evidence="1">Multi-pass membrane protein</topology>
    </subcellularLocation>
    <subcellularLocation>
        <location evidence="12">Membrane</location>
        <topology evidence="12">Multi-pass membrane protein</topology>
    </subcellularLocation>
</comment>
<keyword evidence="6 12" id="KW-0067">ATP-binding</keyword>
<evidence type="ECO:0000256" key="5">
    <source>
        <dbReference type="ARBA" id="ARBA00022741"/>
    </source>
</evidence>
<dbReference type="GO" id="GO:0005524">
    <property type="term" value="F:ATP binding"/>
    <property type="evidence" value="ECO:0007669"/>
    <property type="project" value="UniProtKB-KW"/>
</dbReference>
<dbReference type="AlphaFoldDB" id="A0A0R0M2T9"/>
<dbReference type="NCBIfam" id="TIGR01494">
    <property type="entry name" value="ATPase_P-type"/>
    <property type="match status" value="2"/>
</dbReference>
<feature type="transmembrane region" description="Helical" evidence="12">
    <location>
        <begin position="736"/>
        <end position="758"/>
    </location>
</feature>
<dbReference type="InterPro" id="IPR001757">
    <property type="entry name" value="P_typ_ATPase"/>
</dbReference>
<dbReference type="Pfam" id="PF13246">
    <property type="entry name" value="Cation_ATPase"/>
    <property type="match status" value="1"/>
</dbReference>
<dbReference type="InterPro" id="IPR023299">
    <property type="entry name" value="ATPase_P-typ_cyto_dom_N"/>
</dbReference>
<dbReference type="InterPro" id="IPR044492">
    <property type="entry name" value="P_typ_ATPase_HD_dom"/>
</dbReference>
<dbReference type="InterPro" id="IPR008250">
    <property type="entry name" value="ATPase_P-typ_transduc_dom_A_sf"/>
</dbReference>
<dbReference type="PRINTS" id="PR00121">
    <property type="entry name" value="NAKATPASE"/>
</dbReference>
<dbReference type="InterPro" id="IPR023298">
    <property type="entry name" value="ATPase_P-typ_TM_dom_sf"/>
</dbReference>
<dbReference type="EMBL" id="LGUB01000072">
    <property type="protein sequence ID" value="KRH94453.1"/>
    <property type="molecule type" value="Genomic_DNA"/>
</dbReference>
<feature type="transmembrane region" description="Helical" evidence="12">
    <location>
        <begin position="130"/>
        <end position="150"/>
    </location>
</feature>
<dbReference type="Gene3D" id="3.40.50.1000">
    <property type="entry name" value="HAD superfamily/HAD-like"/>
    <property type="match status" value="1"/>
</dbReference>
<feature type="transmembrane region" description="Helical" evidence="12">
    <location>
        <begin position="901"/>
        <end position="921"/>
    </location>
</feature>
<keyword evidence="7" id="KW-0460">Magnesium</keyword>
<dbReference type="SUPFAM" id="SSF81660">
    <property type="entry name" value="Metal cation-transporting ATPase, ATP-binding domain N"/>
    <property type="match status" value="1"/>
</dbReference>
<feature type="transmembrane region" description="Helical" evidence="12">
    <location>
        <begin position="764"/>
        <end position="785"/>
    </location>
</feature>
<evidence type="ECO:0000256" key="9">
    <source>
        <dbReference type="ARBA" id="ARBA00022989"/>
    </source>
</evidence>
<dbReference type="GO" id="GO:0046872">
    <property type="term" value="F:metal ion binding"/>
    <property type="evidence" value="ECO:0007669"/>
    <property type="project" value="UniProtKB-KW"/>
</dbReference>
<comment type="function">
    <text evidence="12">Catalyzes the hydrolysis of ATP coupled with the transport of calcium.</text>
</comment>
<keyword evidence="12" id="KW-0109">Calcium transport</keyword>
<evidence type="ECO:0000259" key="14">
    <source>
        <dbReference type="Pfam" id="PF00689"/>
    </source>
</evidence>
<proteinExistence type="inferred from homology"/>
<feature type="transmembrane region" description="Helical" evidence="12">
    <location>
        <begin position="319"/>
        <end position="342"/>
    </location>
</feature>
<dbReference type="GO" id="GO:0016887">
    <property type="term" value="F:ATP hydrolysis activity"/>
    <property type="evidence" value="ECO:0007669"/>
    <property type="project" value="InterPro"/>
</dbReference>
<feature type="transmembrane region" description="Helical" evidence="12">
    <location>
        <begin position="814"/>
        <end position="832"/>
    </location>
</feature>
<evidence type="ECO:0000256" key="7">
    <source>
        <dbReference type="ARBA" id="ARBA00022842"/>
    </source>
</evidence>
<dbReference type="PANTHER" id="PTHR24093:SF369">
    <property type="entry name" value="CALCIUM-TRANSPORTING ATPASE"/>
    <property type="match status" value="1"/>
</dbReference>
<dbReference type="Gene3D" id="1.20.1110.10">
    <property type="entry name" value="Calcium-transporting ATPase, transmembrane domain"/>
    <property type="match status" value="2"/>
</dbReference>
<feature type="domain" description="P-type ATPase A" evidence="13">
    <location>
        <begin position="169"/>
        <end position="265"/>
    </location>
</feature>
<evidence type="ECO:0000256" key="8">
    <source>
        <dbReference type="ARBA" id="ARBA00022967"/>
    </source>
</evidence>
<dbReference type="Gene3D" id="3.40.1110.10">
    <property type="entry name" value="Calcium-transporting ATPase, cytoplasmic domain N"/>
    <property type="match status" value="1"/>
</dbReference>
<gene>
    <name evidence="15" type="ORF">M153_2540002421</name>
</gene>
<accession>A0A0R0M2T9</accession>
<comment type="catalytic activity">
    <reaction evidence="12">
        <text>Ca(2+)(in) + ATP + H2O = Ca(2+)(out) + ADP + phosphate + H(+)</text>
        <dbReference type="Rhea" id="RHEA:18105"/>
        <dbReference type="ChEBI" id="CHEBI:15377"/>
        <dbReference type="ChEBI" id="CHEBI:15378"/>
        <dbReference type="ChEBI" id="CHEBI:29108"/>
        <dbReference type="ChEBI" id="CHEBI:30616"/>
        <dbReference type="ChEBI" id="CHEBI:43474"/>
        <dbReference type="ChEBI" id="CHEBI:456216"/>
        <dbReference type="EC" id="7.2.2.10"/>
    </reaction>
</comment>
<dbReference type="Pfam" id="PF00689">
    <property type="entry name" value="Cation_ATPase_C"/>
    <property type="match status" value="1"/>
</dbReference>
<evidence type="ECO:0000256" key="3">
    <source>
        <dbReference type="ARBA" id="ARBA00022692"/>
    </source>
</evidence>
<evidence type="ECO:0000256" key="4">
    <source>
        <dbReference type="ARBA" id="ARBA00022723"/>
    </source>
</evidence>